<feature type="short sequence motif" description="Histidine triad motif" evidence="2 3">
    <location>
        <begin position="98"/>
        <end position="102"/>
    </location>
</feature>
<dbReference type="PRINTS" id="PR00332">
    <property type="entry name" value="HISTRIAD"/>
</dbReference>
<evidence type="ECO:0000313" key="7">
    <source>
        <dbReference type="Proteomes" id="UP000315525"/>
    </source>
</evidence>
<dbReference type="AlphaFoldDB" id="A0A523USM4"/>
<evidence type="ECO:0000313" key="5">
    <source>
        <dbReference type="EMBL" id="TET45528.1"/>
    </source>
</evidence>
<dbReference type="Gene3D" id="3.30.428.10">
    <property type="entry name" value="HIT-like"/>
    <property type="match status" value="1"/>
</dbReference>
<evidence type="ECO:0000259" key="4">
    <source>
        <dbReference type="PROSITE" id="PS51084"/>
    </source>
</evidence>
<reference evidence="7 8" key="1">
    <citation type="submission" date="2019-03" db="EMBL/GenBank/DDBJ databases">
        <title>Metabolic potential of uncultured bacteria and archaea associated with petroleum seepage in deep-sea sediments.</title>
        <authorList>
            <person name="Dong X."/>
            <person name="Hubert C."/>
        </authorList>
    </citation>
    <scope>NUCLEOTIDE SEQUENCE [LARGE SCALE GENOMIC DNA]</scope>
    <source>
        <strain evidence="6">E29_bin36</strain>
        <strain evidence="5">E44_bin18</strain>
    </source>
</reference>
<dbReference type="EMBL" id="SOJN01000080">
    <property type="protein sequence ID" value="TET45528.1"/>
    <property type="molecule type" value="Genomic_DNA"/>
</dbReference>
<gene>
    <name evidence="6" type="ORF">E3J38_00595</name>
    <name evidence="5" type="ORF">E3J62_07145</name>
</gene>
<sequence>MEGCIFCKIAAGQIRSKILQEDEDVLVFEDVNPQAPVHILIIPKEHIATVVDIPESKIGLLGKMVQAGVSVARKKGLQSKGYRFVLNYGKDGGQLVQHIHLHLMGGRPMEWPPG</sequence>
<dbReference type="InterPro" id="IPR036265">
    <property type="entry name" value="HIT-like_sf"/>
</dbReference>
<dbReference type="GO" id="GO:0003824">
    <property type="term" value="F:catalytic activity"/>
    <property type="evidence" value="ECO:0007669"/>
    <property type="project" value="InterPro"/>
</dbReference>
<dbReference type="InterPro" id="IPR001310">
    <property type="entry name" value="Histidine_triad_HIT"/>
</dbReference>
<dbReference type="Proteomes" id="UP000315534">
    <property type="component" value="Unassembled WGS sequence"/>
</dbReference>
<evidence type="ECO:0000256" key="1">
    <source>
        <dbReference type="PIRSR" id="PIRSR601310-1"/>
    </source>
</evidence>
<accession>A0A523USM4</accession>
<feature type="domain" description="HIT" evidence="4">
    <location>
        <begin position="5"/>
        <end position="114"/>
    </location>
</feature>
<dbReference type="PROSITE" id="PS00892">
    <property type="entry name" value="HIT_1"/>
    <property type="match status" value="1"/>
</dbReference>
<dbReference type="Pfam" id="PF11969">
    <property type="entry name" value="DcpS_C"/>
    <property type="match status" value="1"/>
</dbReference>
<name>A0A523USM4_UNCT6</name>
<evidence type="ECO:0000313" key="8">
    <source>
        <dbReference type="Proteomes" id="UP000315534"/>
    </source>
</evidence>
<dbReference type="Proteomes" id="UP000315525">
    <property type="component" value="Unassembled WGS sequence"/>
</dbReference>
<dbReference type="InterPro" id="IPR011146">
    <property type="entry name" value="HIT-like"/>
</dbReference>
<evidence type="ECO:0000256" key="2">
    <source>
        <dbReference type="PIRSR" id="PIRSR601310-3"/>
    </source>
</evidence>
<dbReference type="InterPro" id="IPR019808">
    <property type="entry name" value="Histidine_triad_CS"/>
</dbReference>
<dbReference type="SUPFAM" id="SSF54197">
    <property type="entry name" value="HIT-like"/>
    <property type="match status" value="1"/>
</dbReference>
<dbReference type="PROSITE" id="PS51084">
    <property type="entry name" value="HIT_2"/>
    <property type="match status" value="1"/>
</dbReference>
<dbReference type="PANTHER" id="PTHR23089">
    <property type="entry name" value="HISTIDINE TRIAD HIT PROTEIN"/>
    <property type="match status" value="1"/>
</dbReference>
<proteinExistence type="predicted"/>
<organism evidence="5 7">
    <name type="scientific">candidate division TA06 bacterium</name>
    <dbReference type="NCBI Taxonomy" id="2250710"/>
    <lineage>
        <taxon>Bacteria</taxon>
        <taxon>Bacteria division TA06</taxon>
    </lineage>
</organism>
<dbReference type="CDD" id="cd01276">
    <property type="entry name" value="PKCI_related"/>
    <property type="match status" value="1"/>
</dbReference>
<feature type="active site" description="Tele-AMP-histidine intermediate" evidence="1">
    <location>
        <position position="100"/>
    </location>
</feature>
<dbReference type="EMBL" id="SOIP01000032">
    <property type="protein sequence ID" value="TET83360.1"/>
    <property type="molecule type" value="Genomic_DNA"/>
</dbReference>
<evidence type="ECO:0000256" key="3">
    <source>
        <dbReference type="PROSITE-ProRule" id="PRU00464"/>
    </source>
</evidence>
<comment type="caution">
    <text evidence="5">The sequence shown here is derived from an EMBL/GenBank/DDBJ whole genome shotgun (WGS) entry which is preliminary data.</text>
</comment>
<protein>
    <submittedName>
        <fullName evidence="5">Histidine triad nucleotide-binding protein</fullName>
    </submittedName>
</protein>
<evidence type="ECO:0000313" key="6">
    <source>
        <dbReference type="EMBL" id="TET83360.1"/>
    </source>
</evidence>